<dbReference type="InterPro" id="IPR011711">
    <property type="entry name" value="GntR_C"/>
</dbReference>
<dbReference type="InterPro" id="IPR000524">
    <property type="entry name" value="Tscrpt_reg_HTH_GntR"/>
</dbReference>
<dbReference type="SUPFAM" id="SSF46785">
    <property type="entry name" value="Winged helix' DNA-binding domain"/>
    <property type="match status" value="1"/>
</dbReference>
<proteinExistence type="predicted"/>
<dbReference type="Proteomes" id="UP001183824">
    <property type="component" value="Unassembled WGS sequence"/>
</dbReference>
<dbReference type="EMBL" id="JAVREZ010000010">
    <property type="protein sequence ID" value="MDT0483963.1"/>
    <property type="molecule type" value="Genomic_DNA"/>
</dbReference>
<sequence length="268" mass="29148">MSRKRGEAPEEPRSAADGSGASQVPFEPTVGTPGSAPGGRRLALDVHGRLREMILSGALPPGSALLQAEMARKLGVSRTPMREAFRLLQEEGLIDAQPDQRARVRTVDPEDLDGVYGARIMLESLAVSVTAKALTPGDLERMSAALKRMQELSVDDRPDDWHAAHREFHRIATQAVAPHLQRMLVSLGEHSERYIRLAQLGVHNSWARAHSEHEALLEALRLSDKDEAVRVISRHLARTALNVLADIAPEYEPAATRTALGIAGNGQA</sequence>
<dbReference type="CDD" id="cd07377">
    <property type="entry name" value="WHTH_GntR"/>
    <property type="match status" value="1"/>
</dbReference>
<feature type="region of interest" description="Disordered" evidence="4">
    <location>
        <begin position="1"/>
        <end position="41"/>
    </location>
</feature>
<evidence type="ECO:0000256" key="4">
    <source>
        <dbReference type="SAM" id="MobiDB-lite"/>
    </source>
</evidence>
<dbReference type="Gene3D" id="1.20.120.530">
    <property type="entry name" value="GntR ligand-binding domain-like"/>
    <property type="match status" value="1"/>
</dbReference>
<dbReference type="Pfam" id="PF07729">
    <property type="entry name" value="FCD"/>
    <property type="match status" value="1"/>
</dbReference>
<feature type="compositionally biased region" description="Basic and acidic residues" evidence="4">
    <location>
        <begin position="1"/>
        <end position="14"/>
    </location>
</feature>
<feature type="domain" description="HTH gntR-type" evidence="5">
    <location>
        <begin position="40"/>
        <end position="107"/>
    </location>
</feature>
<dbReference type="RefSeq" id="WP_311716835.1">
    <property type="nucleotide sequence ID" value="NZ_JAVREZ010000010.1"/>
</dbReference>
<dbReference type="SUPFAM" id="SSF48008">
    <property type="entry name" value="GntR ligand-binding domain-like"/>
    <property type="match status" value="1"/>
</dbReference>
<dbReference type="PANTHER" id="PTHR43537:SF24">
    <property type="entry name" value="GLUCONATE OPERON TRANSCRIPTIONAL REPRESSOR"/>
    <property type="match status" value="1"/>
</dbReference>
<dbReference type="SMART" id="SM00895">
    <property type="entry name" value="FCD"/>
    <property type="match status" value="1"/>
</dbReference>
<gene>
    <name evidence="6" type="ORF">RNB18_27790</name>
</gene>
<reference evidence="7" key="1">
    <citation type="submission" date="2023-07" db="EMBL/GenBank/DDBJ databases">
        <title>30 novel species of actinomycetes from the DSMZ collection.</title>
        <authorList>
            <person name="Nouioui I."/>
        </authorList>
    </citation>
    <scope>NUCLEOTIDE SEQUENCE [LARGE SCALE GENOMIC DNA]</scope>
    <source>
        <strain evidence="7">DSM 41640</strain>
    </source>
</reference>
<evidence type="ECO:0000313" key="7">
    <source>
        <dbReference type="Proteomes" id="UP001183824"/>
    </source>
</evidence>
<dbReference type="PRINTS" id="PR00035">
    <property type="entry name" value="HTHGNTR"/>
</dbReference>
<dbReference type="PROSITE" id="PS50949">
    <property type="entry name" value="HTH_GNTR"/>
    <property type="match status" value="1"/>
</dbReference>
<accession>A0ABU2VEG7</accession>
<evidence type="ECO:0000256" key="1">
    <source>
        <dbReference type="ARBA" id="ARBA00023015"/>
    </source>
</evidence>
<dbReference type="SMART" id="SM00345">
    <property type="entry name" value="HTH_GNTR"/>
    <property type="match status" value="1"/>
</dbReference>
<keyword evidence="1" id="KW-0805">Transcription regulation</keyword>
<organism evidence="6 7">
    <name type="scientific">Streptomyces doebereineriae</name>
    <dbReference type="NCBI Taxonomy" id="3075528"/>
    <lineage>
        <taxon>Bacteria</taxon>
        <taxon>Bacillati</taxon>
        <taxon>Actinomycetota</taxon>
        <taxon>Actinomycetes</taxon>
        <taxon>Kitasatosporales</taxon>
        <taxon>Streptomycetaceae</taxon>
        <taxon>Streptomyces</taxon>
    </lineage>
</organism>
<evidence type="ECO:0000313" key="6">
    <source>
        <dbReference type="EMBL" id="MDT0483963.1"/>
    </source>
</evidence>
<evidence type="ECO:0000256" key="3">
    <source>
        <dbReference type="ARBA" id="ARBA00023163"/>
    </source>
</evidence>
<comment type="caution">
    <text evidence="6">The sequence shown here is derived from an EMBL/GenBank/DDBJ whole genome shotgun (WGS) entry which is preliminary data.</text>
</comment>
<dbReference type="InterPro" id="IPR036388">
    <property type="entry name" value="WH-like_DNA-bd_sf"/>
</dbReference>
<keyword evidence="7" id="KW-1185">Reference proteome</keyword>
<evidence type="ECO:0000259" key="5">
    <source>
        <dbReference type="PROSITE" id="PS50949"/>
    </source>
</evidence>
<keyword evidence="3" id="KW-0804">Transcription</keyword>
<evidence type="ECO:0000256" key="2">
    <source>
        <dbReference type="ARBA" id="ARBA00023125"/>
    </source>
</evidence>
<name>A0ABU2VEG7_9ACTN</name>
<dbReference type="Pfam" id="PF00392">
    <property type="entry name" value="GntR"/>
    <property type="match status" value="1"/>
</dbReference>
<dbReference type="InterPro" id="IPR036390">
    <property type="entry name" value="WH_DNA-bd_sf"/>
</dbReference>
<dbReference type="InterPro" id="IPR008920">
    <property type="entry name" value="TF_FadR/GntR_C"/>
</dbReference>
<protein>
    <submittedName>
        <fullName evidence="6">GntR family transcriptional regulator</fullName>
    </submittedName>
</protein>
<dbReference type="PANTHER" id="PTHR43537">
    <property type="entry name" value="TRANSCRIPTIONAL REGULATOR, GNTR FAMILY"/>
    <property type="match status" value="1"/>
</dbReference>
<keyword evidence="2" id="KW-0238">DNA-binding</keyword>
<dbReference type="Gene3D" id="1.10.10.10">
    <property type="entry name" value="Winged helix-like DNA-binding domain superfamily/Winged helix DNA-binding domain"/>
    <property type="match status" value="1"/>
</dbReference>